<dbReference type="OrthoDB" id="1679483at2"/>
<feature type="transmembrane region" description="Helical" evidence="1">
    <location>
        <begin position="155"/>
        <end position="173"/>
    </location>
</feature>
<keyword evidence="1" id="KW-0472">Membrane</keyword>
<proteinExistence type="predicted"/>
<evidence type="ECO:0000256" key="1">
    <source>
        <dbReference type="SAM" id="Phobius"/>
    </source>
</evidence>
<dbReference type="NCBIfam" id="NF041644">
    <property type="entry name" value="CBO0543_fam"/>
    <property type="match status" value="1"/>
</dbReference>
<evidence type="ECO:0000313" key="3">
    <source>
        <dbReference type="Proteomes" id="UP000281498"/>
    </source>
</evidence>
<dbReference type="AlphaFoldDB" id="A0A3A9KCQ3"/>
<organism evidence="2 3">
    <name type="scientific">Salipaludibacillus neizhouensis</name>
    <dbReference type="NCBI Taxonomy" id="885475"/>
    <lineage>
        <taxon>Bacteria</taxon>
        <taxon>Bacillati</taxon>
        <taxon>Bacillota</taxon>
        <taxon>Bacilli</taxon>
        <taxon>Bacillales</taxon>
        <taxon>Bacillaceae</taxon>
    </lineage>
</organism>
<comment type="caution">
    <text evidence="2">The sequence shown here is derived from an EMBL/GenBank/DDBJ whole genome shotgun (WGS) entry which is preliminary data.</text>
</comment>
<feature type="transmembrane region" description="Helical" evidence="1">
    <location>
        <begin position="125"/>
        <end position="143"/>
    </location>
</feature>
<feature type="transmembrane region" description="Helical" evidence="1">
    <location>
        <begin position="36"/>
        <end position="54"/>
    </location>
</feature>
<dbReference type="InterPro" id="IPR048147">
    <property type="entry name" value="CBO0543-like"/>
</dbReference>
<protein>
    <submittedName>
        <fullName evidence="2">Uncharacterized protein</fullName>
    </submittedName>
</protein>
<reference evidence="2 3" key="1">
    <citation type="submission" date="2017-10" db="EMBL/GenBank/DDBJ databases">
        <title>Bacillus sp. nov., a halophilic bacterium isolated from a Keqin Lake.</title>
        <authorList>
            <person name="Wang H."/>
        </authorList>
    </citation>
    <scope>NUCLEOTIDE SEQUENCE [LARGE SCALE GENOMIC DNA]</scope>
    <source>
        <strain evidence="2 3">KCTC 13187</strain>
    </source>
</reference>
<name>A0A3A9KCQ3_9BACI</name>
<keyword evidence="1" id="KW-1133">Transmembrane helix</keyword>
<sequence>MNQEYIQKTNELYELLVDTQYEMIQEWMENVIFTPLWWFGLSLSILPWIAWAFFHHKKSRNRLLFAGFGIVIVASFFDFIGVQLGLWIYYYELIPWIPAYEPWDGTLMPVSIMMLIEYKPHISPYLKGLIFAFLTSFIGEPFFDYMGLYKEISWNHFYSYPIYFLIFLFGYWLSRRNNFNIYWSPK</sequence>
<keyword evidence="1" id="KW-0812">Transmembrane</keyword>
<keyword evidence="3" id="KW-1185">Reference proteome</keyword>
<accession>A0A3A9KCQ3</accession>
<feature type="transmembrane region" description="Helical" evidence="1">
    <location>
        <begin position="63"/>
        <end position="90"/>
    </location>
</feature>
<dbReference type="RefSeq" id="WP_110935594.1">
    <property type="nucleotide sequence ID" value="NZ_KZ614146.1"/>
</dbReference>
<dbReference type="EMBL" id="PDOE01000021">
    <property type="protein sequence ID" value="RKL65175.1"/>
    <property type="molecule type" value="Genomic_DNA"/>
</dbReference>
<evidence type="ECO:0000313" key="2">
    <source>
        <dbReference type="EMBL" id="RKL65175.1"/>
    </source>
</evidence>
<dbReference type="Proteomes" id="UP000281498">
    <property type="component" value="Unassembled WGS sequence"/>
</dbReference>
<gene>
    <name evidence="2" type="ORF">CR203_22195</name>
</gene>